<dbReference type="PROSITE" id="PS50887">
    <property type="entry name" value="GGDEF"/>
    <property type="match status" value="1"/>
</dbReference>
<keyword evidence="4" id="KW-1185">Reference proteome</keyword>
<dbReference type="GO" id="GO:0052621">
    <property type="term" value="F:diguanylate cyclase activity"/>
    <property type="evidence" value="ECO:0007669"/>
    <property type="project" value="UniProtKB-EC"/>
</dbReference>
<comment type="caution">
    <text evidence="3">The sequence shown here is derived from an EMBL/GenBank/DDBJ whole genome shotgun (WGS) entry which is preliminary data.</text>
</comment>
<protein>
    <submittedName>
        <fullName evidence="3">GGDEF domain-containing protein</fullName>
        <ecNumber evidence="3">2.7.7.65</ecNumber>
    </submittedName>
</protein>
<gene>
    <name evidence="3" type="ORF">P8V03_17310</name>
</gene>
<dbReference type="InterPro" id="IPR029787">
    <property type="entry name" value="Nucleotide_cyclase"/>
</dbReference>
<name>A0ABU4JXR4_9CLOT</name>
<dbReference type="CDD" id="cd01949">
    <property type="entry name" value="GGDEF"/>
    <property type="match status" value="1"/>
</dbReference>
<keyword evidence="1" id="KW-1133">Transmembrane helix</keyword>
<dbReference type="Pfam" id="PF00990">
    <property type="entry name" value="GGDEF"/>
    <property type="match status" value="1"/>
</dbReference>
<keyword evidence="3" id="KW-0808">Transferase</keyword>
<organism evidence="3 4">
    <name type="scientific">Clostridium tanneri</name>
    <dbReference type="NCBI Taxonomy" id="3037988"/>
    <lineage>
        <taxon>Bacteria</taxon>
        <taxon>Bacillati</taxon>
        <taxon>Bacillota</taxon>
        <taxon>Clostridia</taxon>
        <taxon>Eubacteriales</taxon>
        <taxon>Clostridiaceae</taxon>
        <taxon>Clostridium</taxon>
    </lineage>
</organism>
<dbReference type="InterPro" id="IPR000160">
    <property type="entry name" value="GGDEF_dom"/>
</dbReference>
<feature type="transmembrane region" description="Helical" evidence="1">
    <location>
        <begin position="7"/>
        <end position="25"/>
    </location>
</feature>
<dbReference type="EMBL" id="JARUJP010000032">
    <property type="protein sequence ID" value="MDW8802906.1"/>
    <property type="molecule type" value="Genomic_DNA"/>
</dbReference>
<keyword evidence="1" id="KW-0812">Transmembrane</keyword>
<evidence type="ECO:0000259" key="2">
    <source>
        <dbReference type="PROSITE" id="PS50887"/>
    </source>
</evidence>
<proteinExistence type="predicted"/>
<dbReference type="RefSeq" id="WP_318799128.1">
    <property type="nucleotide sequence ID" value="NZ_JARUJP010000032.1"/>
</dbReference>
<evidence type="ECO:0000313" key="3">
    <source>
        <dbReference type="EMBL" id="MDW8802906.1"/>
    </source>
</evidence>
<dbReference type="PANTHER" id="PTHR45138">
    <property type="entry name" value="REGULATORY COMPONENTS OF SENSORY TRANSDUCTION SYSTEM"/>
    <property type="match status" value="1"/>
</dbReference>
<dbReference type="SUPFAM" id="SSF55073">
    <property type="entry name" value="Nucleotide cyclase"/>
    <property type="match status" value="1"/>
</dbReference>
<keyword evidence="1" id="KW-0472">Membrane</keyword>
<accession>A0ABU4JXR4</accession>
<dbReference type="Gene3D" id="3.30.70.270">
    <property type="match status" value="1"/>
</dbReference>
<dbReference type="EC" id="2.7.7.65" evidence="3"/>
<feature type="domain" description="GGDEF" evidence="2">
    <location>
        <begin position="138"/>
        <end position="271"/>
    </location>
</feature>
<evidence type="ECO:0000256" key="1">
    <source>
        <dbReference type="SAM" id="Phobius"/>
    </source>
</evidence>
<feature type="transmembrane region" description="Helical" evidence="1">
    <location>
        <begin position="45"/>
        <end position="62"/>
    </location>
</feature>
<evidence type="ECO:0000313" key="4">
    <source>
        <dbReference type="Proteomes" id="UP001281656"/>
    </source>
</evidence>
<dbReference type="InterPro" id="IPR043128">
    <property type="entry name" value="Rev_trsase/Diguanyl_cyclase"/>
</dbReference>
<dbReference type="NCBIfam" id="TIGR00254">
    <property type="entry name" value="GGDEF"/>
    <property type="match status" value="1"/>
</dbReference>
<dbReference type="PANTHER" id="PTHR45138:SF23">
    <property type="entry name" value="SIGNALING PROTEIN"/>
    <property type="match status" value="1"/>
</dbReference>
<dbReference type="Proteomes" id="UP001281656">
    <property type="component" value="Unassembled WGS sequence"/>
</dbReference>
<sequence>MKKKQNALKITVVYTAISLALLVLSNKALGQLSNDIQGILNFDRYRGYFYVILSASLLYFVISNIEIRYISKITNLKARNTVLKQELEILCRELIFNEHKNSKLEGYANTDELTGLYTRRRGLALIKKQADQMSTIKDSMLIAFIDIDGLKVINDTFGHIEGDDLLRSAATIIRDSLARKDIICRYGGDEFLVALPGACMKDMQGIKNRLEAAISNYNKHSLKSYKINISIGFSECSIKNCWDIEELIREADSKMYTSKRSKKLHLVSNFR</sequence>
<keyword evidence="3" id="KW-0548">Nucleotidyltransferase</keyword>
<reference evidence="3 4" key="1">
    <citation type="submission" date="2023-04" db="EMBL/GenBank/DDBJ databases">
        <title>Clostridium tannerae sp. nov., isolated from the fecal material of an alpaca.</title>
        <authorList>
            <person name="Miller S."/>
            <person name="Hendry M."/>
            <person name="King J."/>
            <person name="Sankaranarayanan K."/>
            <person name="Lawson P.A."/>
        </authorList>
    </citation>
    <scope>NUCLEOTIDE SEQUENCE [LARGE SCALE GENOMIC DNA]</scope>
    <source>
        <strain evidence="3 4">A1-XYC3</strain>
    </source>
</reference>
<dbReference type="SMART" id="SM00267">
    <property type="entry name" value="GGDEF"/>
    <property type="match status" value="1"/>
</dbReference>
<dbReference type="InterPro" id="IPR050469">
    <property type="entry name" value="Diguanylate_Cyclase"/>
</dbReference>